<reference evidence="6" key="1">
    <citation type="submission" date="2022-11" db="UniProtKB">
        <authorList>
            <consortium name="WormBaseParasite"/>
        </authorList>
    </citation>
    <scope>IDENTIFICATION</scope>
</reference>
<dbReference type="Gene3D" id="2.30.30.40">
    <property type="entry name" value="SH3 Domains"/>
    <property type="match status" value="1"/>
</dbReference>
<dbReference type="SUPFAM" id="SSF50044">
    <property type="entry name" value="SH3-domain"/>
    <property type="match status" value="1"/>
</dbReference>
<dbReference type="PANTHER" id="PTHR45827:SF1">
    <property type="entry name" value="SORTING NEXIN"/>
    <property type="match status" value="1"/>
</dbReference>
<organism evidence="5 6">
    <name type="scientific">Meloidogyne javanica</name>
    <name type="common">Root-knot nematode worm</name>
    <dbReference type="NCBI Taxonomy" id="6303"/>
    <lineage>
        <taxon>Eukaryota</taxon>
        <taxon>Metazoa</taxon>
        <taxon>Ecdysozoa</taxon>
        <taxon>Nematoda</taxon>
        <taxon>Chromadorea</taxon>
        <taxon>Rhabditida</taxon>
        <taxon>Tylenchina</taxon>
        <taxon>Tylenchomorpha</taxon>
        <taxon>Tylenchoidea</taxon>
        <taxon>Meloidogynidae</taxon>
        <taxon>Meloidogyninae</taxon>
        <taxon>Meloidogyne</taxon>
        <taxon>Meloidogyne incognita group</taxon>
    </lineage>
</organism>
<dbReference type="SMART" id="SM00326">
    <property type="entry name" value="SH3"/>
    <property type="match status" value="1"/>
</dbReference>
<dbReference type="Proteomes" id="UP000887561">
    <property type="component" value="Unplaced"/>
</dbReference>
<evidence type="ECO:0000256" key="2">
    <source>
        <dbReference type="PROSITE-ProRule" id="PRU00192"/>
    </source>
</evidence>
<dbReference type="PROSITE" id="PS50002">
    <property type="entry name" value="SH3"/>
    <property type="match status" value="1"/>
</dbReference>
<dbReference type="GO" id="GO:0005886">
    <property type="term" value="C:plasma membrane"/>
    <property type="evidence" value="ECO:0007669"/>
    <property type="project" value="TreeGrafter"/>
</dbReference>
<dbReference type="InterPro" id="IPR001452">
    <property type="entry name" value="SH3_domain"/>
</dbReference>
<keyword evidence="3" id="KW-0812">Transmembrane</keyword>
<dbReference type="PRINTS" id="PR00452">
    <property type="entry name" value="SH3DOMAIN"/>
</dbReference>
<dbReference type="WBParaSite" id="scaffold2484_cov230.g4939">
    <property type="protein sequence ID" value="scaffold2484_cov230.g4939"/>
    <property type="gene ID" value="scaffold2484_cov230.g4939"/>
</dbReference>
<dbReference type="InterPro" id="IPR036028">
    <property type="entry name" value="SH3-like_dom_sf"/>
</dbReference>
<keyword evidence="1 2" id="KW-0728">SH3 domain</keyword>
<proteinExistence type="predicted"/>
<dbReference type="GO" id="GO:0097320">
    <property type="term" value="P:plasma membrane tubulation"/>
    <property type="evidence" value="ECO:0007669"/>
    <property type="project" value="TreeGrafter"/>
</dbReference>
<evidence type="ECO:0000313" key="5">
    <source>
        <dbReference type="Proteomes" id="UP000887561"/>
    </source>
</evidence>
<keyword evidence="3" id="KW-1133">Transmembrane helix</keyword>
<sequence length="181" mass="19835">MSQTQAKVEFDFDAQPASGELTIKSGEVVTVLKEGIDGGWIEVRNSKGKVGLVPASYVSKMLLSKDDLREFFRSFCENRSNLLFCALPSCQFVGRVHLLDAASTELLLNKNNKSLTSTPRGSLCIPLISSSTTPRSTSATALLRRSLTHRRRSQPKFTAIYGVAQHVATTTLMPALLVIYI</sequence>
<protein>
    <submittedName>
        <fullName evidence="6">SH3 domain-containing protein</fullName>
    </submittedName>
</protein>
<dbReference type="AlphaFoldDB" id="A0A915LZW3"/>
<name>A0A915LZW3_MELJA</name>
<evidence type="ECO:0000259" key="4">
    <source>
        <dbReference type="PROSITE" id="PS50002"/>
    </source>
</evidence>
<dbReference type="GO" id="GO:0016197">
    <property type="term" value="P:endosomal transport"/>
    <property type="evidence" value="ECO:0007669"/>
    <property type="project" value="TreeGrafter"/>
</dbReference>
<keyword evidence="3" id="KW-0472">Membrane</keyword>
<dbReference type="GO" id="GO:0035091">
    <property type="term" value="F:phosphatidylinositol binding"/>
    <property type="evidence" value="ECO:0007669"/>
    <property type="project" value="TreeGrafter"/>
</dbReference>
<dbReference type="GO" id="GO:0031410">
    <property type="term" value="C:cytoplasmic vesicle"/>
    <property type="evidence" value="ECO:0007669"/>
    <property type="project" value="TreeGrafter"/>
</dbReference>
<feature type="domain" description="SH3" evidence="4">
    <location>
        <begin position="1"/>
        <end position="63"/>
    </location>
</feature>
<accession>A0A915LZW3</accession>
<dbReference type="Pfam" id="PF07653">
    <property type="entry name" value="SH3_2"/>
    <property type="match status" value="1"/>
</dbReference>
<evidence type="ECO:0000313" key="6">
    <source>
        <dbReference type="WBParaSite" id="scaffold2484_cov230.g4939"/>
    </source>
</evidence>
<evidence type="ECO:0000256" key="3">
    <source>
        <dbReference type="SAM" id="Phobius"/>
    </source>
</evidence>
<evidence type="ECO:0000256" key="1">
    <source>
        <dbReference type="ARBA" id="ARBA00022443"/>
    </source>
</evidence>
<dbReference type="GO" id="GO:0006897">
    <property type="term" value="P:endocytosis"/>
    <property type="evidence" value="ECO:0007669"/>
    <property type="project" value="TreeGrafter"/>
</dbReference>
<feature type="transmembrane region" description="Helical" evidence="3">
    <location>
        <begin position="159"/>
        <end position="180"/>
    </location>
</feature>
<dbReference type="PANTHER" id="PTHR45827">
    <property type="entry name" value="SORTING NEXIN"/>
    <property type="match status" value="1"/>
</dbReference>
<keyword evidence="5" id="KW-1185">Reference proteome</keyword>